<dbReference type="RefSeq" id="WP_200132083.1">
    <property type="nucleotide sequence ID" value="NZ_JAEHOI010000006.1"/>
</dbReference>
<dbReference type="PANTHER" id="PTHR43792">
    <property type="entry name" value="GNAT FAMILY, PUTATIVE (AFU_ORTHOLOGUE AFUA_3G00765)-RELATED-RELATED"/>
    <property type="match status" value="1"/>
</dbReference>
<evidence type="ECO:0000259" key="1">
    <source>
        <dbReference type="PROSITE" id="PS51186"/>
    </source>
</evidence>
<proteinExistence type="predicted"/>
<name>A0A934QDN4_9MICO</name>
<dbReference type="InterPro" id="IPR016181">
    <property type="entry name" value="Acyl_CoA_acyltransferase"/>
</dbReference>
<dbReference type="InterPro" id="IPR000182">
    <property type="entry name" value="GNAT_dom"/>
</dbReference>
<dbReference type="Pfam" id="PF13302">
    <property type="entry name" value="Acetyltransf_3"/>
    <property type="match status" value="1"/>
</dbReference>
<protein>
    <submittedName>
        <fullName evidence="2">GNAT family N-acetyltransferase</fullName>
    </submittedName>
</protein>
<organism evidence="2 3">
    <name type="scientific">Leucobacter edaphi</name>
    <dbReference type="NCBI Taxonomy" id="2796472"/>
    <lineage>
        <taxon>Bacteria</taxon>
        <taxon>Bacillati</taxon>
        <taxon>Actinomycetota</taxon>
        <taxon>Actinomycetes</taxon>
        <taxon>Micrococcales</taxon>
        <taxon>Microbacteriaceae</taxon>
        <taxon>Leucobacter</taxon>
    </lineage>
</organism>
<reference evidence="2" key="1">
    <citation type="submission" date="2020-12" db="EMBL/GenBank/DDBJ databases">
        <title>Leucobacter sp. CAS2, isolated from Chromium sludge.</title>
        <authorList>
            <person name="Xu Z."/>
        </authorList>
    </citation>
    <scope>NUCLEOTIDE SEQUENCE</scope>
    <source>
        <strain evidence="2">CSA2</strain>
    </source>
</reference>
<dbReference type="Proteomes" id="UP000618733">
    <property type="component" value="Unassembled WGS sequence"/>
</dbReference>
<dbReference type="EMBL" id="JAEHOI010000006">
    <property type="protein sequence ID" value="MBK0421870.1"/>
    <property type="molecule type" value="Genomic_DNA"/>
</dbReference>
<dbReference type="SUPFAM" id="SSF55729">
    <property type="entry name" value="Acyl-CoA N-acyltransferases (Nat)"/>
    <property type="match status" value="1"/>
</dbReference>
<dbReference type="PROSITE" id="PS51186">
    <property type="entry name" value="GNAT"/>
    <property type="match status" value="1"/>
</dbReference>
<dbReference type="PANTHER" id="PTHR43792:SF1">
    <property type="entry name" value="N-ACETYLTRANSFERASE DOMAIN-CONTAINING PROTEIN"/>
    <property type="match status" value="1"/>
</dbReference>
<feature type="domain" description="N-acetyltransferase" evidence="1">
    <location>
        <begin position="32"/>
        <end position="198"/>
    </location>
</feature>
<comment type="caution">
    <text evidence="2">The sequence shown here is derived from an EMBL/GenBank/DDBJ whole genome shotgun (WGS) entry which is preliminary data.</text>
</comment>
<gene>
    <name evidence="2" type="ORF">JD292_07260</name>
</gene>
<dbReference type="InterPro" id="IPR051531">
    <property type="entry name" value="N-acetyltransferase"/>
</dbReference>
<evidence type="ECO:0000313" key="2">
    <source>
        <dbReference type="EMBL" id="MBK0421870.1"/>
    </source>
</evidence>
<dbReference type="AlphaFoldDB" id="A0A934QDN4"/>
<accession>A0A934QDN4</accession>
<evidence type="ECO:0000313" key="3">
    <source>
        <dbReference type="Proteomes" id="UP000618733"/>
    </source>
</evidence>
<dbReference type="Gene3D" id="3.40.630.30">
    <property type="match status" value="1"/>
</dbReference>
<keyword evidence="3" id="KW-1185">Reference proteome</keyword>
<sequence>MSSTESTTESSALGSPAPRLLSQAWPRSTERLTIRLATPADSSALWEFWRLPEVGKWLGWAPVDREDWDATLPAKLADFLIVEHEGRVIGNLMLHIEDAWAQREVAERATQVQAEIGWVFHPDSGGRGLATEAVEDLLGLCFQDLGLRRVQAGAFADNEPSWRLMDRVGMRREYYAVRESLHRDLGWIDGVLYAMLADEWRARRSAKGE</sequence>
<dbReference type="GO" id="GO:0016747">
    <property type="term" value="F:acyltransferase activity, transferring groups other than amino-acyl groups"/>
    <property type="evidence" value="ECO:0007669"/>
    <property type="project" value="InterPro"/>
</dbReference>